<dbReference type="InterPro" id="IPR035976">
    <property type="entry name" value="Sushi/SCR/CCP_sf"/>
</dbReference>
<keyword evidence="10 14" id="KW-1015">Disulfide bond</keyword>
<evidence type="ECO:0000259" key="15">
    <source>
        <dbReference type="PROSITE" id="PS50923"/>
    </source>
</evidence>
<keyword evidence="5" id="KW-0732">Signal</keyword>
<feature type="domain" description="Sushi" evidence="15">
    <location>
        <begin position="116"/>
        <end position="179"/>
    </location>
</feature>
<accession>A0A851SYS4</accession>
<evidence type="ECO:0000256" key="10">
    <source>
        <dbReference type="ARBA" id="ARBA00023157"/>
    </source>
</evidence>
<keyword evidence="14" id="KW-0768">Sushi</keyword>
<keyword evidence="8" id="KW-1133">Transmembrane helix</keyword>
<evidence type="ECO:0000256" key="1">
    <source>
        <dbReference type="ARBA" id="ARBA00002381"/>
    </source>
</evidence>
<evidence type="ECO:0000256" key="3">
    <source>
        <dbReference type="ARBA" id="ARBA00013445"/>
    </source>
</evidence>
<keyword evidence="6" id="KW-0677">Repeat</keyword>
<dbReference type="PANTHER" id="PTHR10573:SF0">
    <property type="entry name" value="INTERLEUKIN-2 RECEPTOR SUBUNIT ALPHA"/>
    <property type="match status" value="1"/>
</dbReference>
<dbReference type="Pfam" id="PF00084">
    <property type="entry name" value="Sushi"/>
    <property type="match status" value="2"/>
</dbReference>
<keyword evidence="9" id="KW-0472">Membrane</keyword>
<dbReference type="InterPro" id="IPR015486">
    <property type="entry name" value="IL-2_rcpt_alpha"/>
</dbReference>
<keyword evidence="11" id="KW-0675">Receptor</keyword>
<gene>
    <name evidence="16" type="primary">Il2ra</name>
    <name evidence="16" type="ORF">NOTNIG_R09006</name>
</gene>
<evidence type="ECO:0000256" key="12">
    <source>
        <dbReference type="ARBA" id="ARBA00023180"/>
    </source>
</evidence>
<evidence type="ECO:0000256" key="7">
    <source>
        <dbReference type="ARBA" id="ARBA00022859"/>
    </source>
</evidence>
<keyword evidence="17" id="KW-1185">Reference proteome</keyword>
<dbReference type="GO" id="GO:0019976">
    <property type="term" value="F:interleukin-2 binding"/>
    <property type="evidence" value="ECO:0007669"/>
    <property type="project" value="InterPro"/>
</dbReference>
<comment type="function">
    <text evidence="1">Receptor for interleukin-2. The receptor is involved in the regulation of immune tolerance by controlling regulatory T cells (TREGs) activity. TREGs suppress the activation and expansion of autoreactive T-cells.</text>
</comment>
<dbReference type="CDD" id="cd00033">
    <property type="entry name" value="CCP"/>
    <property type="match status" value="2"/>
</dbReference>
<sequence length="181" mass="20464">EVLGKVDGVIFMGFLFAEQCPSLQRTEFADIVEAYPLGTRLYYECDEGYKRRRGEYPGIQCKSIHGIADWTNTTFKCIDKNILLSAAPMVELDFTQKPERKTQSPAPKKQDFDQKAFCGMPKAIPHASIKKNKAYSVGQVLYFKCQNGYGKHPPILGTRICKEENGNIIWTPLDIQCTNDS</sequence>
<dbReference type="GO" id="GO:0002376">
    <property type="term" value="P:immune system process"/>
    <property type="evidence" value="ECO:0007669"/>
    <property type="project" value="UniProtKB-KW"/>
</dbReference>
<evidence type="ECO:0000256" key="9">
    <source>
        <dbReference type="ARBA" id="ARBA00023136"/>
    </source>
</evidence>
<comment type="subunit">
    <text evidence="13">Non-covalent dimer of an alpha and a beta subunit. IL2R exists in 3 different forms: a high affinity dimer, an intermediate affinity monomer (beta subunit), and a low affinity monomer (alpha subunit). The high and intermediate affinity forms also associate with a gamma subunit.</text>
</comment>
<evidence type="ECO:0000256" key="13">
    <source>
        <dbReference type="ARBA" id="ARBA00025938"/>
    </source>
</evidence>
<dbReference type="EMBL" id="WBNA01000024">
    <property type="protein sequence ID" value="NXD07597.1"/>
    <property type="molecule type" value="Genomic_DNA"/>
</dbReference>
<evidence type="ECO:0000256" key="14">
    <source>
        <dbReference type="PROSITE-ProRule" id="PRU00302"/>
    </source>
</evidence>
<evidence type="ECO:0000256" key="4">
    <source>
        <dbReference type="ARBA" id="ARBA00022692"/>
    </source>
</evidence>
<dbReference type="Gene3D" id="2.20.28.230">
    <property type="match status" value="1"/>
</dbReference>
<keyword evidence="12" id="KW-0325">Glycoprotein</keyword>
<dbReference type="GO" id="GO:0006954">
    <property type="term" value="P:inflammatory response"/>
    <property type="evidence" value="ECO:0007669"/>
    <property type="project" value="TreeGrafter"/>
</dbReference>
<dbReference type="GO" id="GO:0004911">
    <property type="term" value="F:interleukin-2 receptor activity"/>
    <property type="evidence" value="ECO:0007669"/>
    <property type="project" value="InterPro"/>
</dbReference>
<evidence type="ECO:0000313" key="17">
    <source>
        <dbReference type="Proteomes" id="UP000661971"/>
    </source>
</evidence>
<dbReference type="PANTHER" id="PTHR10573">
    <property type="entry name" value="INTERLEUKIN-2 RECEPTOR ALPHA CHAIN"/>
    <property type="match status" value="1"/>
</dbReference>
<evidence type="ECO:0000256" key="6">
    <source>
        <dbReference type="ARBA" id="ARBA00022737"/>
    </source>
</evidence>
<dbReference type="GO" id="GO:0016020">
    <property type="term" value="C:membrane"/>
    <property type="evidence" value="ECO:0007669"/>
    <property type="project" value="UniProtKB-SubCell"/>
</dbReference>
<evidence type="ECO:0000313" key="16">
    <source>
        <dbReference type="EMBL" id="NXD07597.1"/>
    </source>
</evidence>
<evidence type="ECO:0000256" key="5">
    <source>
        <dbReference type="ARBA" id="ARBA00022729"/>
    </source>
</evidence>
<feature type="disulfide bond" evidence="14">
    <location>
        <begin position="118"/>
        <end position="161"/>
    </location>
</feature>
<organism evidence="16 17">
    <name type="scientific">Nothocercus nigrocapillus</name>
    <dbReference type="NCBI Taxonomy" id="1977171"/>
    <lineage>
        <taxon>Eukaryota</taxon>
        <taxon>Metazoa</taxon>
        <taxon>Chordata</taxon>
        <taxon>Craniata</taxon>
        <taxon>Vertebrata</taxon>
        <taxon>Euteleostomi</taxon>
        <taxon>Archelosauria</taxon>
        <taxon>Archosauria</taxon>
        <taxon>Dinosauria</taxon>
        <taxon>Saurischia</taxon>
        <taxon>Theropoda</taxon>
        <taxon>Coelurosauria</taxon>
        <taxon>Aves</taxon>
        <taxon>Palaeognathae</taxon>
        <taxon>Tinamiformes</taxon>
        <taxon>Tinamidae</taxon>
        <taxon>Nothocercus</taxon>
    </lineage>
</organism>
<dbReference type="AlphaFoldDB" id="A0A851SYS4"/>
<dbReference type="Proteomes" id="UP000661971">
    <property type="component" value="Unassembled WGS sequence"/>
</dbReference>
<feature type="non-terminal residue" evidence="16">
    <location>
        <position position="1"/>
    </location>
</feature>
<reference evidence="17" key="1">
    <citation type="submission" date="2023-07" db="EMBL/GenBank/DDBJ databases">
        <title>Bird 10,000 Genomes (B10K) Project - Family phase.</title>
        <authorList>
            <person name="Zhang G."/>
        </authorList>
    </citation>
    <scope>NUCLEOTIDE SEQUENCE [LARGE SCALE GENOMIC DNA]</scope>
</reference>
<keyword evidence="7" id="KW-0391">Immunity</keyword>
<dbReference type="SMART" id="SM00032">
    <property type="entry name" value="CCP"/>
    <property type="match status" value="2"/>
</dbReference>
<comment type="caution">
    <text evidence="16">The sequence shown here is derived from an EMBL/GenBank/DDBJ whole genome shotgun (WGS) entry which is preliminary data.</text>
</comment>
<proteinExistence type="predicted"/>
<comment type="subcellular location">
    <subcellularLocation>
        <location evidence="2">Membrane</location>
        <topology evidence="2">Single-pass type I membrane protein</topology>
    </subcellularLocation>
</comment>
<evidence type="ECO:0000256" key="2">
    <source>
        <dbReference type="ARBA" id="ARBA00004479"/>
    </source>
</evidence>
<feature type="domain" description="Sushi" evidence="15">
    <location>
        <begin position="18"/>
        <end position="79"/>
    </location>
</feature>
<feature type="non-terminal residue" evidence="16">
    <location>
        <position position="181"/>
    </location>
</feature>
<dbReference type="SUPFAM" id="SSF57535">
    <property type="entry name" value="Complement control module/SCR domain"/>
    <property type="match status" value="2"/>
</dbReference>
<comment type="caution">
    <text evidence="14">Lacks conserved residue(s) required for the propagation of feature annotation.</text>
</comment>
<evidence type="ECO:0000256" key="8">
    <source>
        <dbReference type="ARBA" id="ARBA00022989"/>
    </source>
</evidence>
<protein>
    <recommendedName>
        <fullName evidence="3">Interleukin-2 receptor subunit alpha</fullName>
    </recommendedName>
</protein>
<evidence type="ECO:0000256" key="11">
    <source>
        <dbReference type="ARBA" id="ARBA00023170"/>
    </source>
</evidence>
<name>A0A851SYS4_9AVES</name>
<dbReference type="PROSITE" id="PS50923">
    <property type="entry name" value="SUSHI"/>
    <property type="match status" value="2"/>
</dbReference>
<dbReference type="Gene3D" id="2.10.70.10">
    <property type="entry name" value="Complement Module, domain 1"/>
    <property type="match status" value="1"/>
</dbReference>
<dbReference type="InterPro" id="IPR000436">
    <property type="entry name" value="Sushi_SCR_CCP_dom"/>
</dbReference>
<keyword evidence="4" id="KW-0812">Transmembrane</keyword>